<dbReference type="RefSeq" id="WP_101833734.1">
    <property type="nucleotide sequence ID" value="NZ_FZMO01000401.1"/>
</dbReference>
<evidence type="ECO:0000256" key="1">
    <source>
        <dbReference type="ARBA" id="ARBA00022801"/>
    </source>
</evidence>
<protein>
    <recommendedName>
        <fullName evidence="3">Thioesterase domain-containing protein</fullName>
    </recommendedName>
</protein>
<gene>
    <name evidence="4" type="ORF">FRACA_460015</name>
</gene>
<proteinExistence type="predicted"/>
<accession>A0A2I2KXN3</accession>
<evidence type="ECO:0000259" key="3">
    <source>
        <dbReference type="Pfam" id="PF03061"/>
    </source>
</evidence>
<feature type="domain" description="Thioesterase" evidence="3">
    <location>
        <begin position="74"/>
        <end position="145"/>
    </location>
</feature>
<evidence type="ECO:0000313" key="4">
    <source>
        <dbReference type="EMBL" id="SNQ50425.1"/>
    </source>
</evidence>
<keyword evidence="5" id="KW-1185">Reference proteome</keyword>
<dbReference type="EMBL" id="FZMO01000401">
    <property type="protein sequence ID" value="SNQ50425.1"/>
    <property type="molecule type" value="Genomic_DNA"/>
</dbReference>
<feature type="region of interest" description="Disordered" evidence="2">
    <location>
        <begin position="156"/>
        <end position="197"/>
    </location>
</feature>
<reference evidence="4 5" key="1">
    <citation type="submission" date="2017-06" db="EMBL/GenBank/DDBJ databases">
        <authorList>
            <person name="Kim H.J."/>
            <person name="Triplett B.A."/>
        </authorList>
    </citation>
    <scope>NUCLEOTIDE SEQUENCE [LARGE SCALE GENOMIC DNA]</scope>
    <source>
        <strain evidence="4">FRACA_ARgP5</strain>
    </source>
</reference>
<dbReference type="PANTHER" id="PTHR42856">
    <property type="entry name" value="ACYL-COENZYME A THIOESTERASE PAAI"/>
    <property type="match status" value="1"/>
</dbReference>
<dbReference type="Proteomes" id="UP000234331">
    <property type="component" value="Unassembled WGS sequence"/>
</dbReference>
<dbReference type="NCBIfam" id="TIGR00369">
    <property type="entry name" value="unchar_dom_1"/>
    <property type="match status" value="1"/>
</dbReference>
<dbReference type="CDD" id="cd03443">
    <property type="entry name" value="PaaI_thioesterase"/>
    <property type="match status" value="2"/>
</dbReference>
<dbReference type="Gene3D" id="3.10.129.10">
    <property type="entry name" value="Hotdog Thioesterase"/>
    <property type="match status" value="2"/>
</dbReference>
<dbReference type="SUPFAM" id="SSF54637">
    <property type="entry name" value="Thioesterase/thiol ester dehydrase-isomerase"/>
    <property type="match status" value="2"/>
</dbReference>
<dbReference type="PANTHER" id="PTHR42856:SF1">
    <property type="entry name" value="ACYL-COENZYME A THIOESTERASE PAAI"/>
    <property type="match status" value="1"/>
</dbReference>
<dbReference type="InterPro" id="IPR006683">
    <property type="entry name" value="Thioestr_dom"/>
</dbReference>
<dbReference type="AlphaFoldDB" id="A0A2I2KXN3"/>
<dbReference type="Pfam" id="PF03061">
    <property type="entry name" value="4HBT"/>
    <property type="match status" value="2"/>
</dbReference>
<dbReference type="InterPro" id="IPR029069">
    <property type="entry name" value="HotDog_dom_sf"/>
</dbReference>
<dbReference type="InterPro" id="IPR003736">
    <property type="entry name" value="PAAI_dom"/>
</dbReference>
<dbReference type="GO" id="GO:0016289">
    <property type="term" value="F:acyl-CoA hydrolase activity"/>
    <property type="evidence" value="ECO:0007669"/>
    <property type="project" value="TreeGrafter"/>
</dbReference>
<keyword evidence="1" id="KW-0378">Hydrolase</keyword>
<organism evidence="4 5">
    <name type="scientific">Frankia canadensis</name>
    <dbReference type="NCBI Taxonomy" id="1836972"/>
    <lineage>
        <taxon>Bacteria</taxon>
        <taxon>Bacillati</taxon>
        <taxon>Actinomycetota</taxon>
        <taxon>Actinomycetes</taxon>
        <taxon>Frankiales</taxon>
        <taxon>Frankiaceae</taxon>
        <taxon>Frankia</taxon>
    </lineage>
</organism>
<feature type="domain" description="Thioesterase" evidence="3">
    <location>
        <begin position="227"/>
        <end position="304"/>
    </location>
</feature>
<name>A0A2I2KXN3_9ACTN</name>
<sequence length="315" mass="32130">MAEIIEGPPAVRPPLVAGGSPFYTHLRATADTGVDLVPLHTLFGATIADVSPGHATYVQHVDGRILDDGRLLPGALFVGVDATLGSAIATCVPVDLTMTTLEMTVEFVRLGAPLGDRLRVRASLGHSSERSALASGEVTTAAGEVLARISTRCGVIRQIPSPTPPPAPAEASPAAVDASPDQSAEPAGDGRPARDWRPHLGLRTVSASASGATLVAAAGPGLTNMRGHVQGGVLALLAERAITTALDEAAPASDGGQPDAATFDLTYVRPATGDGTPLTATAEVEHAGRRFAVARAVVTDSRGRPVLLARGTRLL</sequence>
<evidence type="ECO:0000313" key="5">
    <source>
        <dbReference type="Proteomes" id="UP000234331"/>
    </source>
</evidence>
<evidence type="ECO:0000256" key="2">
    <source>
        <dbReference type="SAM" id="MobiDB-lite"/>
    </source>
</evidence>
<dbReference type="InterPro" id="IPR052723">
    <property type="entry name" value="Acyl-CoA_thioesterase_PaaI"/>
</dbReference>
<feature type="compositionally biased region" description="Low complexity" evidence="2">
    <location>
        <begin position="169"/>
        <end position="184"/>
    </location>
</feature>